<dbReference type="Pfam" id="PF00621">
    <property type="entry name" value="RhoGEF"/>
    <property type="match status" value="1"/>
</dbReference>
<feature type="compositionally biased region" description="Pro residues" evidence="2">
    <location>
        <begin position="95"/>
        <end position="107"/>
    </location>
</feature>
<dbReference type="RefSeq" id="XP_004334663.1">
    <property type="nucleotide sequence ID" value="XM_004334615.1"/>
</dbReference>
<dbReference type="Gene3D" id="2.30.29.30">
    <property type="entry name" value="Pleckstrin-homology domain (PH domain)/Phosphotyrosine-binding domain (PTB)"/>
    <property type="match status" value="1"/>
</dbReference>
<feature type="compositionally biased region" description="Low complexity" evidence="2">
    <location>
        <begin position="155"/>
        <end position="167"/>
    </location>
</feature>
<feature type="domain" description="PH" evidence="3">
    <location>
        <begin position="750"/>
        <end position="854"/>
    </location>
</feature>
<evidence type="ECO:0000256" key="1">
    <source>
        <dbReference type="ARBA" id="ARBA00022737"/>
    </source>
</evidence>
<organism evidence="5 6">
    <name type="scientific">Acanthamoeba castellanii (strain ATCC 30010 / Neff)</name>
    <dbReference type="NCBI Taxonomy" id="1257118"/>
    <lineage>
        <taxon>Eukaryota</taxon>
        <taxon>Amoebozoa</taxon>
        <taxon>Discosea</taxon>
        <taxon>Longamoebia</taxon>
        <taxon>Centramoebida</taxon>
        <taxon>Acanthamoebidae</taxon>
        <taxon>Acanthamoeba</taxon>
    </lineage>
</organism>
<feature type="compositionally biased region" description="Pro residues" evidence="2">
    <location>
        <begin position="512"/>
        <end position="524"/>
    </location>
</feature>
<feature type="compositionally biased region" description="Basic and acidic residues" evidence="2">
    <location>
        <begin position="354"/>
        <end position="369"/>
    </location>
</feature>
<evidence type="ECO:0000259" key="3">
    <source>
        <dbReference type="PROSITE" id="PS50003"/>
    </source>
</evidence>
<dbReference type="InterPro" id="IPR000219">
    <property type="entry name" value="DH_dom"/>
</dbReference>
<dbReference type="EMBL" id="KB008103">
    <property type="protein sequence ID" value="ELR12650.1"/>
    <property type="molecule type" value="Genomic_DNA"/>
</dbReference>
<sequence length="1268" mass="136942">MDKRLSMDPTMLQQMKSMLGPGGRGGPAPRGGRGGSTQPHQPSGLGSSHSAIGPGGPPGRGRGGIRVNQVNALVDPPAGDAPPPSLPPRTDDAELPPPPTHAPPPHPMAGRGRGRASPLTVSAPQGRDHSLSSPEPPAFGRAGGGGGGGRGRGGMAASLSSPSLPVQHLPPPPAFPPPPSVPPPDFPPPPSIPARDAVDQLLPLPAPDLPPPPPPPIGGGSVIMPSGRIRPVPPGSPGGRPVSMAPGAVPPMPPNMPPNLPPIGAAGGPSSPGGMRPMSTFSPQPPRVSPSPEPRSPSFAAAQAALSSLNFGPNGAPSPNSGGDAPPTSPPSPGPDEEAKNAKVKNRLSVRMGKFKEIVKKKDPKRADSPDIGTDELPLPEREPSDNFDDKKKSLENQLMRKPSKPEDPDDLRKKLTDSGRALSEEESGEKKLPDRGLTGLKARFSMKRKGSMSDVTADGVSSEDDTAEEAAAPFTPPMPRPFTMHGIPMGGVALPILASPSASVASFDELPAPPEEMLPPPPPKKPETPFERRTKISNEIIETERSYISSLKRLIQVYHQPLLELCAAQAVENPNTKLTTEGINKIFSTLPSILPLNEELLNRLEVCISNWREEQTIGDVFLTIAPFLKMYADYENRYETALSIYTNFMKDQAFGNKVRELDELVDIRVEACLIMPIQRIPRYKLLLEDMVRHTPQEHPDHNLLKQALAKVDDVAVKIDKGLHEYEKQQRLLEISTQSTFQGLLAAHRRLLREGEVATAAVGGGKLQLLIFNDILVPFPKSKLSKLGASKKAIADSKEFQWPLELVWLKDDPSLDKKNQYFFDIMGPSKVYNIKVNTAEEKAQWLRELRNAMEGAKNIQQHPINKELGDRRWGVFQFRNSVYYEGDWRSGMLDGKGIMKVHGSTYEGEFGEDKKSGYGKMVFSTGEIYEGDWRDDVQNGAGTMLYPSGAKYAGGWKDGKRHAKGDMTFANGDVYKGNWAENSPNGQGQFIGVTGVQYAGGWKDGKFHGKGHLTLPAGKTYSGEWVSGKRDGIGVYKQYLKHDPSFMIEEYQGQYLNDQKHGLGTLTNADGVFEGDFVNDKREGTVRQWKKGVREGMGTYTAKTGYLIKYEGEWKNDRRNGKGKAAYSDNSTYDGQFRKDVPFASQLHGAGVWVNGLSGEKFEGKWRDGLREGQANIYFKDDKEKERDAATAALTSSGTESALYTGVGAPEPNSGSGIAGQPGGLAAPVVKRQPSLSGQAKDPLLSNRKLAFITAAPPPNIHVEMLME</sequence>
<feature type="compositionally biased region" description="Basic and acidic residues" evidence="2">
    <location>
        <begin position="525"/>
        <end position="535"/>
    </location>
</feature>
<feature type="compositionally biased region" description="Basic and acidic residues" evidence="2">
    <location>
        <begin position="404"/>
        <end position="418"/>
    </location>
</feature>
<dbReference type="VEuPathDB" id="AmoebaDB:ACA1_091600"/>
<feature type="compositionally biased region" description="Pro residues" evidence="2">
    <location>
        <begin position="248"/>
        <end position="261"/>
    </location>
</feature>
<feature type="compositionally biased region" description="Gly residues" evidence="2">
    <location>
        <begin position="141"/>
        <end position="154"/>
    </location>
</feature>
<feature type="region of interest" description="Disordered" evidence="2">
    <location>
        <begin position="507"/>
        <end position="535"/>
    </location>
</feature>
<dbReference type="OMA" id="VEACLIM"/>
<dbReference type="InterPro" id="IPR011993">
    <property type="entry name" value="PH-like_dom_sf"/>
</dbReference>
<dbReference type="KEGG" id="acan:ACA1_091600"/>
<evidence type="ECO:0000259" key="4">
    <source>
        <dbReference type="PROSITE" id="PS50010"/>
    </source>
</evidence>
<feature type="compositionally biased region" description="Polar residues" evidence="2">
    <location>
        <begin position="36"/>
        <end position="50"/>
    </location>
</feature>
<feature type="compositionally biased region" description="Basic and acidic residues" evidence="2">
    <location>
        <begin position="379"/>
        <end position="395"/>
    </location>
</feature>
<proteinExistence type="predicted"/>
<dbReference type="PANTHER" id="PTHR12673">
    <property type="entry name" value="FACIOGENITAL DYSPLASIA PROTEIN"/>
    <property type="match status" value="1"/>
</dbReference>
<evidence type="ECO:0000313" key="6">
    <source>
        <dbReference type="Proteomes" id="UP000011083"/>
    </source>
</evidence>
<dbReference type="SUPFAM" id="SSF82185">
    <property type="entry name" value="Histone H3 K4-specific methyltransferase SET7/9 N-terminal domain"/>
    <property type="match status" value="3"/>
</dbReference>
<accession>L8GHW8</accession>
<dbReference type="InterPro" id="IPR003409">
    <property type="entry name" value="MORN"/>
</dbReference>
<keyword evidence="6" id="KW-1185">Reference proteome</keyword>
<dbReference type="GeneID" id="14913636"/>
<feature type="compositionally biased region" description="Low complexity" evidence="2">
    <location>
        <begin position="296"/>
        <end position="326"/>
    </location>
</feature>
<dbReference type="Pfam" id="PF02493">
    <property type="entry name" value="MORN"/>
    <property type="match status" value="12"/>
</dbReference>
<evidence type="ECO:0000256" key="2">
    <source>
        <dbReference type="SAM" id="MobiDB-lite"/>
    </source>
</evidence>
<feature type="compositionally biased region" description="Pro residues" evidence="2">
    <location>
        <begin position="283"/>
        <end position="295"/>
    </location>
</feature>
<dbReference type="SUPFAM" id="SSF50729">
    <property type="entry name" value="PH domain-like"/>
    <property type="match status" value="1"/>
</dbReference>
<dbReference type="Proteomes" id="UP000011083">
    <property type="component" value="Unassembled WGS sequence"/>
</dbReference>
<dbReference type="GO" id="GO:0005085">
    <property type="term" value="F:guanyl-nucleotide exchange factor activity"/>
    <property type="evidence" value="ECO:0007669"/>
    <property type="project" value="InterPro"/>
</dbReference>
<keyword evidence="1" id="KW-0677">Repeat</keyword>
<gene>
    <name evidence="5" type="ORF">ACA1_091600</name>
</gene>
<dbReference type="GO" id="GO:0005737">
    <property type="term" value="C:cytoplasm"/>
    <property type="evidence" value="ECO:0007669"/>
    <property type="project" value="TreeGrafter"/>
</dbReference>
<dbReference type="PROSITE" id="PS50003">
    <property type="entry name" value="PH_DOMAIN"/>
    <property type="match status" value="1"/>
</dbReference>
<feature type="region of interest" description="Disordered" evidence="2">
    <location>
        <begin position="1"/>
        <end position="483"/>
    </location>
</feature>
<feature type="domain" description="DH" evidence="4">
    <location>
        <begin position="533"/>
        <end position="722"/>
    </location>
</feature>
<dbReference type="CDD" id="cd00160">
    <property type="entry name" value="RhoGEF"/>
    <property type="match status" value="1"/>
</dbReference>
<dbReference type="SMART" id="SM00698">
    <property type="entry name" value="MORN"/>
    <property type="match status" value="11"/>
</dbReference>
<feature type="compositionally biased region" description="Pro residues" evidence="2">
    <location>
        <begin position="204"/>
        <end position="217"/>
    </location>
</feature>
<dbReference type="InterPro" id="IPR035899">
    <property type="entry name" value="DBL_dom_sf"/>
</dbReference>
<evidence type="ECO:0000313" key="5">
    <source>
        <dbReference type="EMBL" id="ELR12650.1"/>
    </source>
</evidence>
<protein>
    <submittedName>
        <fullName evidence="5">RhoGEF domain containing protein</fullName>
    </submittedName>
</protein>
<feature type="compositionally biased region" description="Gly residues" evidence="2">
    <location>
        <begin position="20"/>
        <end position="35"/>
    </location>
</feature>
<dbReference type="PROSITE" id="PS50010">
    <property type="entry name" value="DH_2"/>
    <property type="match status" value="1"/>
</dbReference>
<name>L8GHW8_ACACF</name>
<dbReference type="OrthoDB" id="16628at2759"/>
<dbReference type="AlphaFoldDB" id="L8GHW8"/>
<dbReference type="Gene3D" id="2.20.110.10">
    <property type="entry name" value="Histone H3 K4-specific methyltransferase SET7/9 N-terminal domain"/>
    <property type="match status" value="4"/>
</dbReference>
<dbReference type="InterPro" id="IPR001849">
    <property type="entry name" value="PH_domain"/>
</dbReference>
<dbReference type="PANTHER" id="PTHR12673:SF159">
    <property type="entry name" value="LD03170P"/>
    <property type="match status" value="1"/>
</dbReference>
<dbReference type="Gene3D" id="1.20.900.10">
    <property type="entry name" value="Dbl homology (DH) domain"/>
    <property type="match status" value="1"/>
</dbReference>
<dbReference type="SUPFAM" id="SSF48065">
    <property type="entry name" value="DBL homology domain (DH-domain)"/>
    <property type="match status" value="1"/>
</dbReference>
<dbReference type="InterPro" id="IPR051092">
    <property type="entry name" value="FYVE_RhoGEF_PH"/>
</dbReference>
<feature type="compositionally biased region" description="Pro residues" evidence="2">
    <location>
        <begin position="168"/>
        <end position="192"/>
    </location>
</feature>
<reference evidence="5 6" key="1">
    <citation type="journal article" date="2013" name="Genome Biol.">
        <title>Genome of Acanthamoeba castellanii highlights extensive lateral gene transfer and early evolution of tyrosine kinase signaling.</title>
        <authorList>
            <person name="Clarke M."/>
            <person name="Lohan A.J."/>
            <person name="Liu B."/>
            <person name="Lagkouvardos I."/>
            <person name="Roy S."/>
            <person name="Zafar N."/>
            <person name="Bertelli C."/>
            <person name="Schilde C."/>
            <person name="Kianianmomeni A."/>
            <person name="Burglin T.R."/>
            <person name="Frech C."/>
            <person name="Turcotte B."/>
            <person name="Kopec K.O."/>
            <person name="Synnott J.M."/>
            <person name="Choo C."/>
            <person name="Paponov I."/>
            <person name="Finkler A."/>
            <person name="Soon Heng Tan C."/>
            <person name="Hutchins A.P."/>
            <person name="Weinmeier T."/>
            <person name="Rattei T."/>
            <person name="Chu J.S."/>
            <person name="Gimenez G."/>
            <person name="Irimia M."/>
            <person name="Rigden D.J."/>
            <person name="Fitzpatrick D.A."/>
            <person name="Lorenzo-Morales J."/>
            <person name="Bateman A."/>
            <person name="Chiu C.H."/>
            <person name="Tang P."/>
            <person name="Hegemann P."/>
            <person name="Fromm H."/>
            <person name="Raoult D."/>
            <person name="Greub G."/>
            <person name="Miranda-Saavedra D."/>
            <person name="Chen N."/>
            <person name="Nash P."/>
            <person name="Ginger M.L."/>
            <person name="Horn M."/>
            <person name="Schaap P."/>
            <person name="Caler L."/>
            <person name="Loftus B."/>
        </authorList>
    </citation>
    <scope>NUCLEOTIDE SEQUENCE [LARGE SCALE GENOMIC DNA]</scope>
    <source>
        <strain evidence="5 6">Neff</strain>
    </source>
</reference>
<dbReference type="SMART" id="SM00325">
    <property type="entry name" value="RhoGEF"/>
    <property type="match status" value="1"/>
</dbReference>